<evidence type="ECO:0000313" key="1">
    <source>
        <dbReference type="EMBL" id="SVD98748.1"/>
    </source>
</evidence>
<dbReference type="EMBL" id="UINC01186499">
    <property type="protein sequence ID" value="SVD98748.1"/>
    <property type="molecule type" value="Genomic_DNA"/>
</dbReference>
<organism evidence="1">
    <name type="scientific">marine metagenome</name>
    <dbReference type="NCBI Taxonomy" id="408172"/>
    <lineage>
        <taxon>unclassified sequences</taxon>
        <taxon>metagenomes</taxon>
        <taxon>ecological metagenomes</taxon>
    </lineage>
</organism>
<sequence>MMIDEKRRAESIRVLGFDPYTIEYAVDMRDITPEMARYILKYHNKDNRKIKDSQVNTIANSVKDDGWLQDGGALTFNKEGNITEFQHRLEAIVKEGVTIQAPVVLGVEPE</sequence>
<accession>A0A382ZVN7</accession>
<proteinExistence type="predicted"/>
<feature type="non-terminal residue" evidence="1">
    <location>
        <position position="110"/>
    </location>
</feature>
<protein>
    <submittedName>
        <fullName evidence="1">Uncharacterized protein</fullName>
    </submittedName>
</protein>
<dbReference type="AlphaFoldDB" id="A0A382ZVN7"/>
<gene>
    <name evidence="1" type="ORF">METZ01_LOCUS451602</name>
</gene>
<name>A0A382ZVN7_9ZZZZ</name>
<reference evidence="1" key="1">
    <citation type="submission" date="2018-05" db="EMBL/GenBank/DDBJ databases">
        <authorList>
            <person name="Lanie J.A."/>
            <person name="Ng W.-L."/>
            <person name="Kazmierczak K.M."/>
            <person name="Andrzejewski T.M."/>
            <person name="Davidsen T.M."/>
            <person name="Wayne K.J."/>
            <person name="Tettelin H."/>
            <person name="Glass J.I."/>
            <person name="Rusch D."/>
            <person name="Podicherti R."/>
            <person name="Tsui H.-C.T."/>
            <person name="Winkler M.E."/>
        </authorList>
    </citation>
    <scope>NUCLEOTIDE SEQUENCE</scope>
</reference>